<dbReference type="RefSeq" id="WP_381497981.1">
    <property type="nucleotide sequence ID" value="NZ_JBHUOM010000002.1"/>
</dbReference>
<keyword evidence="3" id="KW-1185">Reference proteome</keyword>
<name>A0ABW6ADV8_9BACT</name>
<organism evidence="2 3">
    <name type="scientific">Spirosoma flavum</name>
    <dbReference type="NCBI Taxonomy" id="2048557"/>
    <lineage>
        <taxon>Bacteria</taxon>
        <taxon>Pseudomonadati</taxon>
        <taxon>Bacteroidota</taxon>
        <taxon>Cytophagia</taxon>
        <taxon>Cytophagales</taxon>
        <taxon>Cytophagaceae</taxon>
        <taxon>Spirosoma</taxon>
    </lineage>
</organism>
<evidence type="ECO:0000313" key="3">
    <source>
        <dbReference type="Proteomes" id="UP001597512"/>
    </source>
</evidence>
<dbReference type="Proteomes" id="UP001597512">
    <property type="component" value="Unassembled WGS sequence"/>
</dbReference>
<evidence type="ECO:0000259" key="1">
    <source>
        <dbReference type="PROSITE" id="PS51020"/>
    </source>
</evidence>
<feature type="domain" description="Spondin" evidence="1">
    <location>
        <begin position="30"/>
        <end position="96"/>
    </location>
</feature>
<proteinExistence type="predicted"/>
<protein>
    <recommendedName>
        <fullName evidence="1">Spondin domain-containing protein</fullName>
    </recommendedName>
</protein>
<reference evidence="3" key="1">
    <citation type="journal article" date="2019" name="Int. J. Syst. Evol. Microbiol.">
        <title>The Global Catalogue of Microorganisms (GCM) 10K type strain sequencing project: providing services to taxonomists for standard genome sequencing and annotation.</title>
        <authorList>
            <consortium name="The Broad Institute Genomics Platform"/>
            <consortium name="The Broad Institute Genome Sequencing Center for Infectious Disease"/>
            <person name="Wu L."/>
            <person name="Ma J."/>
        </authorList>
    </citation>
    <scope>NUCLEOTIDE SEQUENCE [LARGE SCALE GENOMIC DNA]</scope>
    <source>
        <strain evidence="3">KCTC 52490</strain>
    </source>
</reference>
<accession>A0ABW6ADV8</accession>
<evidence type="ECO:0000313" key="2">
    <source>
        <dbReference type="EMBL" id="MFD2933540.1"/>
    </source>
</evidence>
<gene>
    <name evidence="2" type="ORF">ACFS25_07080</name>
</gene>
<dbReference type="EMBL" id="JBHUOM010000002">
    <property type="protein sequence ID" value="MFD2933540.1"/>
    <property type="molecule type" value="Genomic_DNA"/>
</dbReference>
<comment type="caution">
    <text evidence="2">The sequence shown here is derived from an EMBL/GenBank/DDBJ whole genome shotgun (WGS) entry which is preliminary data.</text>
</comment>
<dbReference type="InterPro" id="IPR009465">
    <property type="entry name" value="Spondin_N"/>
</dbReference>
<dbReference type="PROSITE" id="PS51020">
    <property type="entry name" value="SPONDIN"/>
    <property type="match status" value="1"/>
</dbReference>
<sequence>MNQTCRVESGAFLIKRTGKTRNLINPTSHWVKRCSAVRFPQIFYSFTVVWSVHQQPFAFPVVAEHELSQLVDWIGKSLKKPQLRWELGQILIRKNR</sequence>